<sequence length="48" mass="5709">MENGWTIISSQFSLEGIGFRFFECVHNRRSVSYRSSQNSNFYLRKNSK</sequence>
<dbReference type="EMBL" id="AHOR02000010">
    <property type="protein sequence ID" value="EMF83790.1"/>
    <property type="molecule type" value="Genomic_DNA"/>
</dbReference>
<evidence type="ECO:0000313" key="2">
    <source>
        <dbReference type="Proteomes" id="UP000011770"/>
    </source>
</evidence>
<organism evidence="1 2">
    <name type="scientific">Leptospira weilii serovar Topaz str. LT2116</name>
    <dbReference type="NCBI Taxonomy" id="1088540"/>
    <lineage>
        <taxon>Bacteria</taxon>
        <taxon>Pseudomonadati</taxon>
        <taxon>Spirochaetota</taxon>
        <taxon>Spirochaetia</taxon>
        <taxon>Leptospirales</taxon>
        <taxon>Leptospiraceae</taxon>
        <taxon>Leptospira</taxon>
    </lineage>
</organism>
<protein>
    <submittedName>
        <fullName evidence="1">Uncharacterized protein</fullName>
    </submittedName>
</protein>
<reference evidence="1 2" key="1">
    <citation type="submission" date="2013-01" db="EMBL/GenBank/DDBJ databases">
        <authorList>
            <person name="Harkins D.M."/>
            <person name="Durkin A.S."/>
            <person name="Brinkac L.M."/>
            <person name="Haft D.H."/>
            <person name="Selengut J.D."/>
            <person name="Sanka R."/>
            <person name="DePew J."/>
            <person name="Purushe J."/>
            <person name="Tulsiani S.M."/>
            <person name="Graham G.C."/>
            <person name="Burns M.-A."/>
            <person name="Dohnt M.F."/>
            <person name="Smythe L.D."/>
            <person name="McKay D.B."/>
            <person name="Craig S.B."/>
            <person name="Vinetz J.M."/>
            <person name="Sutton G.G."/>
            <person name="Nierman W.C."/>
            <person name="Fouts D.E."/>
        </authorList>
    </citation>
    <scope>NUCLEOTIDE SEQUENCE [LARGE SCALE GENOMIC DNA]</scope>
    <source>
        <strain evidence="1 2">LT2116</strain>
    </source>
</reference>
<accession>M3H4R6</accession>
<dbReference type="AlphaFoldDB" id="M3H4R6"/>
<evidence type="ECO:0000313" key="1">
    <source>
        <dbReference type="EMBL" id="EMF83790.1"/>
    </source>
</evidence>
<gene>
    <name evidence="1" type="ORF">LEP1GSC188_4418</name>
</gene>
<name>M3H4R6_9LEPT</name>
<dbReference type="Proteomes" id="UP000011770">
    <property type="component" value="Unassembled WGS sequence"/>
</dbReference>
<proteinExistence type="predicted"/>
<comment type="caution">
    <text evidence="1">The sequence shown here is derived from an EMBL/GenBank/DDBJ whole genome shotgun (WGS) entry which is preliminary data.</text>
</comment>